<dbReference type="PANTHER" id="PTHR24321">
    <property type="entry name" value="DEHYDROGENASES, SHORT CHAIN"/>
    <property type="match status" value="1"/>
</dbReference>
<protein>
    <submittedName>
        <fullName evidence="3">Glucose 1-dehydrogenase</fullName>
    </submittedName>
</protein>
<reference evidence="3 4" key="1">
    <citation type="journal article" date="2019" name="Int. J. Syst. Evol. Microbiol.">
        <title>The Global Catalogue of Microorganisms (GCM) 10K type strain sequencing project: providing services to taxonomists for standard genome sequencing and annotation.</title>
        <authorList>
            <consortium name="The Broad Institute Genomics Platform"/>
            <consortium name="The Broad Institute Genome Sequencing Center for Infectious Disease"/>
            <person name="Wu L."/>
            <person name="Ma J."/>
        </authorList>
    </citation>
    <scope>NUCLEOTIDE SEQUENCE [LARGE SCALE GENOMIC DNA]</scope>
    <source>
        <strain evidence="3 4">JCM 3325</strain>
    </source>
</reference>
<dbReference type="EMBL" id="BAAARW010000020">
    <property type="protein sequence ID" value="GAA2432787.1"/>
    <property type="molecule type" value="Genomic_DNA"/>
</dbReference>
<accession>A0ABN3JKU2</accession>
<dbReference type="PRINTS" id="PR00081">
    <property type="entry name" value="GDHRDH"/>
</dbReference>
<name>A0ABN3JKU2_9ACTN</name>
<sequence>MTQNAISAGGVAVERGLRGKVVVVAGAATGLGAASARRLAAEGAKVVVADVNRAGAEQTAAAIVEAEGEAVAMRFDISDDDAVQGLIASTVRTYGRLDAVHINAGDMSAVSKDTDVVDIDLEVWDRTIAVNLRGHMLVTRHAVPRLLDGGGGAIVYTSSIASFAGEPKRPAYAVTKAGINALARHVASRWGKDGVRANAITPGLILTPEIREGAPPEMLKAMLARTRSPRHGEADDVAGMVAYLMSDEGSWINGQTVNVDGGTVLR</sequence>
<comment type="caution">
    <text evidence="3">The sequence shown here is derived from an EMBL/GenBank/DDBJ whole genome shotgun (WGS) entry which is preliminary data.</text>
</comment>
<dbReference type="Proteomes" id="UP001501231">
    <property type="component" value="Unassembled WGS sequence"/>
</dbReference>
<comment type="similarity">
    <text evidence="1">Belongs to the short-chain dehydrogenases/reductases (SDR) family.</text>
</comment>
<dbReference type="InterPro" id="IPR020904">
    <property type="entry name" value="Sc_DH/Rdtase_CS"/>
</dbReference>
<evidence type="ECO:0000256" key="2">
    <source>
        <dbReference type="ARBA" id="ARBA00023002"/>
    </source>
</evidence>
<dbReference type="Pfam" id="PF13561">
    <property type="entry name" value="adh_short_C2"/>
    <property type="match status" value="1"/>
</dbReference>
<dbReference type="InterPro" id="IPR002347">
    <property type="entry name" value="SDR_fam"/>
</dbReference>
<evidence type="ECO:0000313" key="4">
    <source>
        <dbReference type="Proteomes" id="UP001501231"/>
    </source>
</evidence>
<evidence type="ECO:0000313" key="3">
    <source>
        <dbReference type="EMBL" id="GAA2432787.1"/>
    </source>
</evidence>
<dbReference type="PROSITE" id="PS00061">
    <property type="entry name" value="ADH_SHORT"/>
    <property type="match status" value="1"/>
</dbReference>
<dbReference type="PANTHER" id="PTHR24321:SF14">
    <property type="entry name" value="SHORT-CHAIN TYPE DEHYDROGENASE_REDUCTASE BLR2146-RELATED"/>
    <property type="match status" value="1"/>
</dbReference>
<evidence type="ECO:0000256" key="1">
    <source>
        <dbReference type="ARBA" id="ARBA00006484"/>
    </source>
</evidence>
<dbReference type="SUPFAM" id="SSF51735">
    <property type="entry name" value="NAD(P)-binding Rossmann-fold domains"/>
    <property type="match status" value="1"/>
</dbReference>
<dbReference type="Gene3D" id="3.40.50.720">
    <property type="entry name" value="NAD(P)-binding Rossmann-like Domain"/>
    <property type="match status" value="1"/>
</dbReference>
<proteinExistence type="inferred from homology"/>
<dbReference type="InterPro" id="IPR036291">
    <property type="entry name" value="NAD(P)-bd_dom_sf"/>
</dbReference>
<gene>
    <name evidence="3" type="ORF">GCM10010191_53510</name>
</gene>
<keyword evidence="4" id="KW-1185">Reference proteome</keyword>
<organism evidence="3 4">
    <name type="scientific">Actinomadura vinacea</name>
    <dbReference type="NCBI Taxonomy" id="115336"/>
    <lineage>
        <taxon>Bacteria</taxon>
        <taxon>Bacillati</taxon>
        <taxon>Actinomycetota</taxon>
        <taxon>Actinomycetes</taxon>
        <taxon>Streptosporangiales</taxon>
        <taxon>Thermomonosporaceae</taxon>
        <taxon>Actinomadura</taxon>
    </lineage>
</organism>
<keyword evidence="2" id="KW-0560">Oxidoreductase</keyword>